<name>A0A9Q0KLH6_9MAGN</name>
<comment type="caution">
    <text evidence="1">The sequence shown here is derived from an EMBL/GenBank/DDBJ whole genome shotgun (WGS) entry which is preliminary data.</text>
</comment>
<dbReference type="AlphaFoldDB" id="A0A9Q0KLH6"/>
<dbReference type="PANTHER" id="PTHR20961:SF5">
    <property type="entry name" value="GLYCOSYLTRANSFERASE-RELATED"/>
    <property type="match status" value="1"/>
</dbReference>
<reference evidence="1" key="1">
    <citation type="journal article" date="2023" name="Plant J.">
        <title>The genome of the king protea, Protea cynaroides.</title>
        <authorList>
            <person name="Chang J."/>
            <person name="Duong T.A."/>
            <person name="Schoeman C."/>
            <person name="Ma X."/>
            <person name="Roodt D."/>
            <person name="Barker N."/>
            <person name="Li Z."/>
            <person name="Van de Peer Y."/>
            <person name="Mizrachi E."/>
        </authorList>
    </citation>
    <scope>NUCLEOTIDE SEQUENCE</scope>
    <source>
        <tissue evidence="1">Young leaves</tissue>
    </source>
</reference>
<dbReference type="InterPro" id="IPR007657">
    <property type="entry name" value="Glycosyltransferase_61"/>
</dbReference>
<dbReference type="EMBL" id="JAMYWD010000004">
    <property type="protein sequence ID" value="KAJ4972665.1"/>
    <property type="molecule type" value="Genomic_DNA"/>
</dbReference>
<gene>
    <name evidence="1" type="ORF">NE237_005839</name>
</gene>
<evidence type="ECO:0000313" key="1">
    <source>
        <dbReference type="EMBL" id="KAJ4972665.1"/>
    </source>
</evidence>
<protein>
    <submittedName>
        <fullName evidence="1">Uncharacterized protein</fullName>
    </submittedName>
</protein>
<dbReference type="Proteomes" id="UP001141806">
    <property type="component" value="Unassembled WGS sequence"/>
</dbReference>
<keyword evidence="2" id="KW-1185">Reference proteome</keyword>
<dbReference type="PANTHER" id="PTHR20961">
    <property type="entry name" value="GLYCOSYLTRANSFERASE"/>
    <property type="match status" value="1"/>
</dbReference>
<organism evidence="1 2">
    <name type="scientific">Protea cynaroides</name>
    <dbReference type="NCBI Taxonomy" id="273540"/>
    <lineage>
        <taxon>Eukaryota</taxon>
        <taxon>Viridiplantae</taxon>
        <taxon>Streptophyta</taxon>
        <taxon>Embryophyta</taxon>
        <taxon>Tracheophyta</taxon>
        <taxon>Spermatophyta</taxon>
        <taxon>Magnoliopsida</taxon>
        <taxon>Proteales</taxon>
        <taxon>Proteaceae</taxon>
        <taxon>Protea</taxon>
    </lineage>
</organism>
<dbReference type="GO" id="GO:0016757">
    <property type="term" value="F:glycosyltransferase activity"/>
    <property type="evidence" value="ECO:0007669"/>
    <property type="project" value="InterPro"/>
</dbReference>
<proteinExistence type="predicted"/>
<dbReference type="OrthoDB" id="529273at2759"/>
<accession>A0A9Q0KLH6</accession>
<sequence length="227" mass="26008">MNLNFQLSMVTGLKMQVIQNTNSSQPSISGGKVIDRKQICNLSDPKFDFCDVEGDVRIHGKSSKIFAVFSQMGDLVGNESWNIRPYPRERDPWMMITFIEEFLVNATVSIEEAPPCSLNHRIPAVYQPTLKQLSMYEIVNIDTDNKVHCFLDMIVGLKHYMELRIDPMTVSIGIDPMTASIGYSMKEFMKLIRTAYSLKKSIAIKILHDTQEKPRLLILTRNNTRKF</sequence>
<evidence type="ECO:0000313" key="2">
    <source>
        <dbReference type="Proteomes" id="UP001141806"/>
    </source>
</evidence>